<dbReference type="SMART" id="SM00060">
    <property type="entry name" value="FN3"/>
    <property type="match status" value="1"/>
</dbReference>
<evidence type="ECO:0000256" key="16">
    <source>
        <dbReference type="SAM" id="SignalP"/>
    </source>
</evidence>
<sequence length="520" mass="58460">MEQLAVGVLFLILARTQAYGEQLPEDFYSKVSLLLAEELENPKCFTRTLEDLTCFWEDGAGEANRTFSFYYQLENDPEKSCRLSSKPTAQNSTWYICSLPIVDVVSFAVLRVRVTEENSNTPLYRRSLQINDVVLLDSPRNLTVSETEHPGQLFISWEAPQIYYLEDSFQYEVSFSSAGHTSIIQDGILSGRTDYTVTNVKEQMEYTIAVRVKPDGVSFSGYWSAWSQPVSVVTSSRELDPLILTLILILALLLLLIGTLVLLSHRRFLKQKVWPVIPNPANHFEGLFDMHKGNFQQWLGHSNTYLWWIPRLYTAEDMVTSVEILSELGQVQFRLPAWEEISFYVPSFQSTTEVWRDANPGQDQPPLALKDSYVALDERIPSFSVALNNMMPEEEASEDQVGQQMPGPTLEVCTGGQKEESGELDSALTSSSPTNGTPSPSPEQTSSSSFEYTVLDPMADTLSPRVPRPALQYSYLPVSDSGIATDYSTMSSNPSLGKPQRGQYSNFYENTPNYVICSQC</sequence>
<evidence type="ECO:0000256" key="1">
    <source>
        <dbReference type="ARBA" id="ARBA00004251"/>
    </source>
</evidence>
<feature type="compositionally biased region" description="Low complexity" evidence="14">
    <location>
        <begin position="429"/>
        <end position="448"/>
    </location>
</feature>
<evidence type="ECO:0000256" key="11">
    <source>
        <dbReference type="ARBA" id="ARBA00023180"/>
    </source>
</evidence>
<feature type="site" description="Required for ligand binding" evidence="12">
    <location>
        <position position="107"/>
    </location>
</feature>
<evidence type="ECO:0000256" key="13">
    <source>
        <dbReference type="PIRSR" id="PIRSR001959-2"/>
    </source>
</evidence>
<evidence type="ECO:0000256" key="10">
    <source>
        <dbReference type="ARBA" id="ARBA00023170"/>
    </source>
</evidence>
<feature type="transmembrane region" description="Helical" evidence="15">
    <location>
        <begin position="242"/>
        <end position="263"/>
    </location>
</feature>
<evidence type="ECO:0000256" key="15">
    <source>
        <dbReference type="SAM" id="Phobius"/>
    </source>
</evidence>
<dbReference type="Pfam" id="PF09067">
    <property type="entry name" value="EpoR_lig-bind"/>
    <property type="match status" value="1"/>
</dbReference>
<accession>A0A6P7XQ92</accession>
<evidence type="ECO:0000313" key="18">
    <source>
        <dbReference type="Proteomes" id="UP000515156"/>
    </source>
</evidence>
<dbReference type="OrthoDB" id="9890439at2759"/>
<reference evidence="19" key="1">
    <citation type="submission" date="2025-08" db="UniProtKB">
        <authorList>
            <consortium name="RefSeq"/>
        </authorList>
    </citation>
    <scope>IDENTIFICATION</scope>
</reference>
<feature type="region of interest" description="Disordered" evidence="14">
    <location>
        <begin position="394"/>
        <end position="448"/>
    </location>
</feature>
<comment type="similarity">
    <text evidence="2">Belongs to the type I cytokine receptor family. Type 1 subfamily.</text>
</comment>
<keyword evidence="18" id="KW-1185">Reference proteome</keyword>
<dbReference type="GO" id="GO:0004896">
    <property type="term" value="F:cytokine receptor activity"/>
    <property type="evidence" value="ECO:0007669"/>
    <property type="project" value="TreeGrafter"/>
</dbReference>
<feature type="site" description="Required for CrkL binding" evidence="12">
    <location>
        <position position="504"/>
    </location>
</feature>
<dbReference type="CDD" id="cd00063">
    <property type="entry name" value="FN3"/>
    <property type="match status" value="1"/>
</dbReference>
<evidence type="ECO:0000256" key="4">
    <source>
        <dbReference type="ARBA" id="ARBA00022475"/>
    </source>
</evidence>
<feature type="site" description="Required for STAT1/STAT3 activation" evidence="12">
    <location>
        <position position="475"/>
    </location>
</feature>
<dbReference type="InterPro" id="IPR036116">
    <property type="entry name" value="FN3_sf"/>
</dbReference>
<dbReference type="PIRSF" id="PIRSF001959">
    <property type="entry name" value="EPO_receptor"/>
    <property type="match status" value="1"/>
</dbReference>
<dbReference type="CTD" id="2057"/>
<dbReference type="FunCoup" id="A0A6P7XQ92">
    <property type="interactions" value="645"/>
</dbReference>
<evidence type="ECO:0000256" key="9">
    <source>
        <dbReference type="ARBA" id="ARBA00023157"/>
    </source>
</evidence>
<dbReference type="AlphaFoldDB" id="A0A6P7XQ92"/>
<feature type="site" description="Interaction with PTPN6" evidence="12">
    <location>
        <position position="473"/>
    </location>
</feature>
<dbReference type="PROSITE" id="PS50853">
    <property type="entry name" value="FN3"/>
    <property type="match status" value="1"/>
</dbReference>
<keyword evidence="5 15" id="KW-0812">Transmembrane</keyword>
<feature type="disulfide bond" evidence="13">
    <location>
        <begin position="44"/>
        <end position="54"/>
    </location>
</feature>
<dbReference type="InParanoid" id="A0A6P7XQ92"/>
<evidence type="ECO:0000256" key="12">
    <source>
        <dbReference type="PIRSR" id="PIRSR001959-1"/>
    </source>
</evidence>
<keyword evidence="6 16" id="KW-0732">Signal</keyword>
<name>A0A6P7XQ92_9AMPH</name>
<evidence type="ECO:0000259" key="17">
    <source>
        <dbReference type="PROSITE" id="PS50853"/>
    </source>
</evidence>
<feature type="domain" description="Fibronectin type-III" evidence="17">
    <location>
        <begin position="138"/>
        <end position="237"/>
    </location>
</feature>
<dbReference type="InterPro" id="IPR003961">
    <property type="entry name" value="FN3_dom"/>
</dbReference>
<evidence type="ECO:0000256" key="3">
    <source>
        <dbReference type="ARBA" id="ARBA00018355"/>
    </source>
</evidence>
<dbReference type="InterPro" id="IPR013783">
    <property type="entry name" value="Ig-like_fold"/>
</dbReference>
<comment type="subcellular location">
    <subcellularLocation>
        <location evidence="1">Cell membrane</location>
        <topology evidence="1">Single-pass type I membrane protein</topology>
    </subcellularLocation>
</comment>
<feature type="chain" id="PRO_5028144872" description="Erythropoietin receptor" evidence="16">
    <location>
        <begin position="21"/>
        <end position="520"/>
    </location>
</feature>
<evidence type="ECO:0000256" key="7">
    <source>
        <dbReference type="ARBA" id="ARBA00022989"/>
    </source>
</evidence>
<evidence type="ECO:0000313" key="19">
    <source>
        <dbReference type="RefSeq" id="XP_030052820.1"/>
    </source>
</evidence>
<proteinExistence type="inferred from homology"/>
<evidence type="ECO:0000256" key="2">
    <source>
        <dbReference type="ARBA" id="ARBA00007885"/>
    </source>
</evidence>
<dbReference type="PANTHER" id="PTHR23037">
    <property type="entry name" value="CYTOKINE RECEPTOR"/>
    <property type="match status" value="1"/>
</dbReference>
<evidence type="ECO:0000256" key="14">
    <source>
        <dbReference type="SAM" id="MobiDB-lite"/>
    </source>
</evidence>
<keyword evidence="10 19" id="KW-0675">Receptor</keyword>
<feature type="site" description="Interaction with APS and STAT5, and" evidence="12">
    <location>
        <position position="373"/>
    </location>
</feature>
<dbReference type="SUPFAM" id="SSF49265">
    <property type="entry name" value="Fibronectin type III"/>
    <property type="match status" value="2"/>
</dbReference>
<keyword evidence="7 15" id="KW-1133">Transmembrane helix</keyword>
<dbReference type="GeneID" id="115466016"/>
<dbReference type="PANTHER" id="PTHR23037:SF28">
    <property type="entry name" value="ERYTHROPOIETIN RECEPTOR"/>
    <property type="match status" value="1"/>
</dbReference>
<dbReference type="Pfam" id="PF00041">
    <property type="entry name" value="fn3"/>
    <property type="match status" value="1"/>
</dbReference>
<protein>
    <recommendedName>
        <fullName evidence="3">Erythropoietin receptor</fullName>
    </recommendedName>
</protein>
<dbReference type="RefSeq" id="XP_030052820.1">
    <property type="nucleotide sequence ID" value="XM_030196960.1"/>
</dbReference>
<feature type="disulfide bond" evidence="13">
    <location>
        <begin position="81"/>
        <end position="97"/>
    </location>
</feature>
<dbReference type="KEGG" id="muo:115466016"/>
<keyword evidence="11" id="KW-0325">Glycoprotein</keyword>
<keyword evidence="4" id="KW-1003">Cell membrane</keyword>
<feature type="site" description="Required for STAT5/PTPN11/SOCS3 binding" evidence="12">
    <location>
        <position position="452"/>
    </location>
</feature>
<dbReference type="InterPro" id="IPR015152">
    <property type="entry name" value="Growth/epo_recpt_lig-bind"/>
</dbReference>
<dbReference type="Gene3D" id="2.60.40.10">
    <property type="entry name" value="Immunoglobulins"/>
    <property type="match status" value="2"/>
</dbReference>
<keyword evidence="8 15" id="KW-0472">Membrane</keyword>
<feature type="signal peptide" evidence="16">
    <location>
        <begin position="1"/>
        <end position="20"/>
    </location>
</feature>
<gene>
    <name evidence="19" type="primary">EPOR</name>
</gene>
<organism evidence="18 19">
    <name type="scientific">Microcaecilia unicolor</name>
    <dbReference type="NCBI Taxonomy" id="1415580"/>
    <lineage>
        <taxon>Eukaryota</taxon>
        <taxon>Metazoa</taxon>
        <taxon>Chordata</taxon>
        <taxon>Craniata</taxon>
        <taxon>Vertebrata</taxon>
        <taxon>Euteleostomi</taxon>
        <taxon>Amphibia</taxon>
        <taxon>Gymnophiona</taxon>
        <taxon>Siphonopidae</taxon>
        <taxon>Microcaecilia</taxon>
    </lineage>
</organism>
<evidence type="ECO:0000256" key="8">
    <source>
        <dbReference type="ARBA" id="ARBA00023136"/>
    </source>
</evidence>
<dbReference type="GO" id="GO:0009897">
    <property type="term" value="C:external side of plasma membrane"/>
    <property type="evidence" value="ECO:0007669"/>
    <property type="project" value="TreeGrafter"/>
</dbReference>
<dbReference type="Proteomes" id="UP000515156">
    <property type="component" value="Chromosome 3"/>
</dbReference>
<keyword evidence="9 13" id="KW-1015">Disulfide bond</keyword>
<evidence type="ECO:0000256" key="6">
    <source>
        <dbReference type="ARBA" id="ARBA00022729"/>
    </source>
</evidence>
<dbReference type="InterPro" id="IPR009167">
    <property type="entry name" value="Erythropoietin_rcpt"/>
</dbReference>
<evidence type="ECO:0000256" key="5">
    <source>
        <dbReference type="ARBA" id="ARBA00022692"/>
    </source>
</evidence>